<dbReference type="InterPro" id="IPR036117">
    <property type="entry name" value="DhaL_dom_sf"/>
</dbReference>
<dbReference type="NCBIfam" id="NF011049">
    <property type="entry name" value="PRK14479.1"/>
    <property type="match status" value="1"/>
</dbReference>
<evidence type="ECO:0000256" key="1">
    <source>
        <dbReference type="ARBA" id="ARBA00022679"/>
    </source>
</evidence>
<evidence type="ECO:0000313" key="8">
    <source>
        <dbReference type="Proteomes" id="UP000826651"/>
    </source>
</evidence>
<name>A0ABS7SDG1_9MICO</name>
<dbReference type="SUPFAM" id="SSF101473">
    <property type="entry name" value="DhaL-like"/>
    <property type="match status" value="1"/>
</dbReference>
<evidence type="ECO:0000259" key="5">
    <source>
        <dbReference type="PROSITE" id="PS51480"/>
    </source>
</evidence>
<accession>A0ABS7SDG1</accession>
<dbReference type="Pfam" id="PF02733">
    <property type="entry name" value="Dak1"/>
    <property type="match status" value="1"/>
</dbReference>
<dbReference type="PROSITE" id="PS51480">
    <property type="entry name" value="DHAL"/>
    <property type="match status" value="1"/>
</dbReference>
<dbReference type="SUPFAM" id="SSF82549">
    <property type="entry name" value="DAK1/DegV-like"/>
    <property type="match status" value="1"/>
</dbReference>
<proteinExistence type="predicted"/>
<dbReference type="Gene3D" id="1.25.40.340">
    <property type="match status" value="1"/>
</dbReference>
<comment type="caution">
    <text evidence="7">The sequence shown here is derived from an EMBL/GenBank/DDBJ whole genome shotgun (WGS) entry which is preliminary data.</text>
</comment>
<dbReference type="Proteomes" id="UP000826651">
    <property type="component" value="Unassembled WGS sequence"/>
</dbReference>
<dbReference type="Gene3D" id="3.40.50.10440">
    <property type="entry name" value="Dihydroxyacetone kinase, domain 1"/>
    <property type="match status" value="1"/>
</dbReference>
<feature type="domain" description="DhaL" evidence="5">
    <location>
        <begin position="365"/>
        <end position="565"/>
    </location>
</feature>
<keyword evidence="4" id="KW-0067">ATP-binding</keyword>
<sequence length="581" mass="58774">MMFVGKGADSIEDMLSGYVHANAELVALREGAVVRREGTPAGHVAVVAGGGGGHYPGFAGWVGAGMLDAAVSGQIFSSPSAAQIHRAALAVENGGGVLLAYLNYSGDRIHFGEAARQLRAEGIAVEEVVIADDIASRTSREVADGRGIAGALFVCKVLGAAAAEGRGLEEVAHLGTRAAERTVSLGAAVSGCTLPGDSEPLFTVEKGQLAIGLGIHGEPGLETQEQGTPSDLARRLVAATLDYEPEAGHGGYEGRLAVLVNSLGGCSHEELFVLYARVREELATSGQEIVAPVVGEQLTSLDMVGASLSTMFLDADLEALWSAPVRTASLRRETLPTADEQSAGTVAAGADAPVQASRAQQELAARARAAIGAAAEAVAQHEERLAQLDRVGGDGDHGRGMVRGLAAAHEAATSATEAGAAVGAVVRAAGAAWSDKAGGTSGALWGAALEAFASALGDVRPPTDAELVDGLTRARDAIVELGGARPGDKTMVDAIEPFVQVFEAEPDAPFAQTLVRATAVAEAAAEATADLVATKGRARTHGTRTIGTPDAGAVSFGIVARAVAESLQHDPAAAPAGEPTS</sequence>
<dbReference type="EMBL" id="JAGSHT010000016">
    <property type="protein sequence ID" value="MBZ2197938.1"/>
    <property type="molecule type" value="Genomic_DNA"/>
</dbReference>
<dbReference type="GO" id="GO:0047324">
    <property type="term" value="F:phosphoenolpyruvate-glycerone phosphotransferase activity"/>
    <property type="evidence" value="ECO:0007669"/>
    <property type="project" value="UniProtKB-EC"/>
</dbReference>
<keyword evidence="3 7" id="KW-0418">Kinase</keyword>
<dbReference type="PANTHER" id="PTHR28629">
    <property type="entry name" value="TRIOKINASE/FMN CYCLASE"/>
    <property type="match status" value="1"/>
</dbReference>
<dbReference type="RefSeq" id="WP_223408232.1">
    <property type="nucleotide sequence ID" value="NZ_JAGSHT010000016.1"/>
</dbReference>
<organism evidence="7 8">
    <name type="scientific">Occultella gossypii</name>
    <dbReference type="NCBI Taxonomy" id="2800820"/>
    <lineage>
        <taxon>Bacteria</taxon>
        <taxon>Bacillati</taxon>
        <taxon>Actinomycetota</taxon>
        <taxon>Actinomycetes</taxon>
        <taxon>Micrococcales</taxon>
        <taxon>Ruaniaceae</taxon>
        <taxon>Occultella</taxon>
    </lineage>
</organism>
<evidence type="ECO:0000256" key="2">
    <source>
        <dbReference type="ARBA" id="ARBA00022741"/>
    </source>
</evidence>
<reference evidence="7 8" key="1">
    <citation type="submission" date="2021-04" db="EMBL/GenBank/DDBJ databases">
        <title>Ruania sp. nov., isolated from sandy soil of mangrove forest.</title>
        <authorList>
            <person name="Ge X."/>
            <person name="Huang R."/>
            <person name="Liu W."/>
        </authorList>
    </citation>
    <scope>NUCLEOTIDE SEQUENCE [LARGE SCALE GENOMIC DNA]</scope>
    <source>
        <strain evidence="7 8">N2-46</strain>
    </source>
</reference>
<keyword evidence="1 7" id="KW-0808">Transferase</keyword>
<dbReference type="InterPro" id="IPR050861">
    <property type="entry name" value="Dihydroxyacetone_Kinase"/>
</dbReference>
<keyword evidence="2" id="KW-0547">Nucleotide-binding</keyword>
<evidence type="ECO:0000259" key="6">
    <source>
        <dbReference type="PROSITE" id="PS51481"/>
    </source>
</evidence>
<evidence type="ECO:0000313" key="7">
    <source>
        <dbReference type="EMBL" id="MBZ2197938.1"/>
    </source>
</evidence>
<feature type="domain" description="DhaK" evidence="6">
    <location>
        <begin position="6"/>
        <end position="330"/>
    </location>
</feature>
<dbReference type="InterPro" id="IPR004006">
    <property type="entry name" value="DhaK_dom"/>
</dbReference>
<protein>
    <submittedName>
        <fullName evidence="7">Dihydroxyacetone kinase subunit DhaK</fullName>
        <ecNumber evidence="7">2.7.1.121</ecNumber>
    </submittedName>
</protein>
<gene>
    <name evidence="7" type="ORF">KCQ71_17390</name>
</gene>
<dbReference type="PROSITE" id="PS51481">
    <property type="entry name" value="DHAK"/>
    <property type="match status" value="1"/>
</dbReference>
<dbReference type="PANTHER" id="PTHR28629:SF4">
    <property type="entry name" value="TRIOKINASE_FMN CYCLASE"/>
    <property type="match status" value="1"/>
</dbReference>
<keyword evidence="8" id="KW-1185">Reference proteome</keyword>
<evidence type="ECO:0000256" key="4">
    <source>
        <dbReference type="ARBA" id="ARBA00022840"/>
    </source>
</evidence>
<dbReference type="Pfam" id="PF02734">
    <property type="entry name" value="Dak2"/>
    <property type="match status" value="1"/>
</dbReference>
<dbReference type="Gene3D" id="3.30.1180.20">
    <property type="entry name" value="Dihydroxyacetone kinase, domain 2"/>
    <property type="match status" value="1"/>
</dbReference>
<evidence type="ECO:0000256" key="3">
    <source>
        <dbReference type="ARBA" id="ARBA00022777"/>
    </source>
</evidence>
<dbReference type="EC" id="2.7.1.121" evidence="7"/>
<dbReference type="InterPro" id="IPR004007">
    <property type="entry name" value="DhaL_dom"/>
</dbReference>
<dbReference type="SMART" id="SM01120">
    <property type="entry name" value="Dak2"/>
    <property type="match status" value="1"/>
</dbReference>